<keyword evidence="3" id="KW-1133">Transmembrane helix</keyword>
<feature type="domain" description="TM2" evidence="5">
    <location>
        <begin position="5"/>
        <end position="57"/>
    </location>
</feature>
<comment type="subcellular location">
    <subcellularLocation>
        <location evidence="1">Membrane</location>
        <topology evidence="1">Multi-pass membrane protein</topology>
    </subcellularLocation>
</comment>
<accession>A0A098TJL3</accession>
<evidence type="ECO:0000259" key="5">
    <source>
        <dbReference type="Pfam" id="PF05154"/>
    </source>
</evidence>
<dbReference type="GO" id="GO:0016020">
    <property type="term" value="C:membrane"/>
    <property type="evidence" value="ECO:0007669"/>
    <property type="project" value="UniProtKB-SubCell"/>
</dbReference>
<evidence type="ECO:0000313" key="7">
    <source>
        <dbReference type="EMBL" id="KGF72454.1"/>
    </source>
</evidence>
<evidence type="ECO:0000256" key="2">
    <source>
        <dbReference type="ARBA" id="ARBA00022692"/>
    </source>
</evidence>
<name>A0A098TJL3_9CYAN</name>
<dbReference type="InterPro" id="IPR018649">
    <property type="entry name" value="SHOCT"/>
</dbReference>
<protein>
    <submittedName>
        <fullName evidence="7">Membrane protein</fullName>
    </submittedName>
</protein>
<dbReference type="AlphaFoldDB" id="A0A098TJL3"/>
<evidence type="ECO:0000259" key="6">
    <source>
        <dbReference type="Pfam" id="PF09851"/>
    </source>
</evidence>
<organism evidence="7 8">
    <name type="scientific">Neosynechococcus sphagnicola sy1</name>
    <dbReference type="NCBI Taxonomy" id="1497020"/>
    <lineage>
        <taxon>Bacteria</taxon>
        <taxon>Bacillati</taxon>
        <taxon>Cyanobacteriota</taxon>
        <taxon>Cyanophyceae</taxon>
        <taxon>Neosynechococcales</taxon>
        <taxon>Neosynechococcaceae</taxon>
        <taxon>Neosynechococcus</taxon>
    </lineage>
</organism>
<evidence type="ECO:0000256" key="1">
    <source>
        <dbReference type="ARBA" id="ARBA00004141"/>
    </source>
</evidence>
<evidence type="ECO:0000313" key="8">
    <source>
        <dbReference type="Proteomes" id="UP000030170"/>
    </source>
</evidence>
<gene>
    <name evidence="7" type="ORF">DO97_08785</name>
</gene>
<dbReference type="Pfam" id="PF09851">
    <property type="entry name" value="SHOCT"/>
    <property type="match status" value="1"/>
</dbReference>
<feature type="domain" description="SHOCT" evidence="6">
    <location>
        <begin position="105"/>
        <end position="131"/>
    </location>
</feature>
<comment type="caution">
    <text evidence="7">The sequence shown here is derived from an EMBL/GenBank/DDBJ whole genome shotgun (WGS) entry which is preliminary data.</text>
</comment>
<proteinExistence type="predicted"/>
<evidence type="ECO:0000256" key="3">
    <source>
        <dbReference type="ARBA" id="ARBA00022989"/>
    </source>
</evidence>
<dbReference type="STRING" id="1497020.DO97_08785"/>
<sequence>MLSKPKSRMIAILLAFIGTVIPVAGLHKLYLGQFGWGVVYLLLSWTPIPHVASAIEGVWYLTQDPTQFDANFNGGVVPILSQYPAASISPPPTAIAQRVEDVAGAMRQLDQLREDGLISEYEFEQKRRQLLDQIV</sequence>
<dbReference type="Pfam" id="PF05154">
    <property type="entry name" value="TM2"/>
    <property type="match status" value="1"/>
</dbReference>
<evidence type="ECO:0000256" key="4">
    <source>
        <dbReference type="ARBA" id="ARBA00023136"/>
    </source>
</evidence>
<reference evidence="7 8" key="1">
    <citation type="journal article" date="2014" name="Mol. Ecol.">
        <title>Evolution of Synechococcus.</title>
        <authorList>
            <person name="Dvorak P."/>
            <person name="Casamatta D."/>
            <person name="Hasler P."/>
            <person name="Poulickova A."/>
            <person name="Ondrej V."/>
            <person name="Sanges R."/>
        </authorList>
    </citation>
    <scope>NUCLEOTIDE SEQUENCE [LARGE SCALE GENOMIC DNA]</scope>
    <source>
        <strain evidence="7 8">CAUP A 1101</strain>
    </source>
</reference>
<keyword evidence="8" id="KW-1185">Reference proteome</keyword>
<dbReference type="Proteomes" id="UP000030170">
    <property type="component" value="Unassembled WGS sequence"/>
</dbReference>
<dbReference type="RefSeq" id="WP_036533774.1">
    <property type="nucleotide sequence ID" value="NZ_JJML01000026.1"/>
</dbReference>
<keyword evidence="4" id="KW-0472">Membrane</keyword>
<dbReference type="EMBL" id="JJML01000026">
    <property type="protein sequence ID" value="KGF72454.1"/>
    <property type="molecule type" value="Genomic_DNA"/>
</dbReference>
<dbReference type="InterPro" id="IPR007829">
    <property type="entry name" value="TM2"/>
</dbReference>
<keyword evidence="2" id="KW-0812">Transmembrane</keyword>
<dbReference type="OrthoDB" id="9816361at2"/>